<evidence type="ECO:0000313" key="3">
    <source>
        <dbReference type="EMBL" id="MZS89895.1"/>
    </source>
</evidence>
<dbReference type="EMBL" id="WWVF01000024">
    <property type="protein sequence ID" value="MZS89895.1"/>
    <property type="molecule type" value="Genomic_DNA"/>
</dbReference>
<evidence type="ECO:0000313" key="2">
    <source>
        <dbReference type="EMBL" id="CUO71668.1"/>
    </source>
</evidence>
<name>A0A174HES6_9FIRM</name>
<dbReference type="Pfam" id="PF13612">
    <property type="entry name" value="DDE_Tnp_1_3"/>
    <property type="match status" value="1"/>
</dbReference>
<dbReference type="Proteomes" id="UP000477156">
    <property type="component" value="Unassembled WGS sequence"/>
</dbReference>
<sequence length="312" mass="35907">MLKFQDNNTTVIATFEDFILTAYVIIDELYHQFAPPEVTRRRHILNAKLSDSEIITISLCGELAGVDSENAWFSFVKRNYRHLFPQLCSRSRFNRTRRALMQTTELLRQKMISVFPIPVSSYYIVDSFPLAVCKFGRARYCKAFRGHGADYGKCPSKKETYYGYKVHALITLEGYIASFEITPASTDDREGLRDLADHWSNVTILADKGYVGKNMKQEMQEKNICLFALKRSNSKENWPKSVRQLIFKLRRRVETVFSQLSGQLNAERVLAKSFQGLCTRLVNKVLAYNLCIALNSIFGETCELGKIKKLIF</sequence>
<dbReference type="InterPro" id="IPR025668">
    <property type="entry name" value="Tnp_DDE_dom"/>
</dbReference>
<dbReference type="Proteomes" id="UP000095431">
    <property type="component" value="Unassembled WGS sequence"/>
</dbReference>
<protein>
    <submittedName>
        <fullName evidence="3">IS982-like element ISRmsp1 family transposase</fullName>
    </submittedName>
    <submittedName>
        <fullName evidence="2">Transposase DDE domain</fullName>
    </submittedName>
</protein>
<proteinExistence type="predicted"/>
<gene>
    <name evidence="2" type="ORF">ERS852478_03679</name>
    <name evidence="3" type="ORF">GT712_12645</name>
</gene>
<dbReference type="EMBL" id="CYZN01000042">
    <property type="protein sequence ID" value="CUO71668.1"/>
    <property type="molecule type" value="Genomic_DNA"/>
</dbReference>
<accession>A0A174HES6</accession>
<dbReference type="RefSeq" id="WP_008708342.1">
    <property type="nucleotide sequence ID" value="NZ_BTHH01000070.1"/>
</dbReference>
<evidence type="ECO:0000313" key="4">
    <source>
        <dbReference type="Proteomes" id="UP000095431"/>
    </source>
</evidence>
<evidence type="ECO:0000313" key="5">
    <source>
        <dbReference type="Proteomes" id="UP000477156"/>
    </source>
</evidence>
<dbReference type="AlphaFoldDB" id="A0A174HES6"/>
<evidence type="ECO:0000259" key="1">
    <source>
        <dbReference type="Pfam" id="PF13612"/>
    </source>
</evidence>
<dbReference type="NCBIfam" id="NF033520">
    <property type="entry name" value="transpos_IS982"/>
    <property type="match status" value="1"/>
</dbReference>
<reference evidence="3 5" key="2">
    <citation type="journal article" date="2019" name="Nat. Med.">
        <title>A library of human gut bacterial isolates paired with longitudinal multiomics data enables mechanistic microbiome research.</title>
        <authorList>
            <person name="Poyet M."/>
            <person name="Groussin M."/>
            <person name="Gibbons S.M."/>
            <person name="Avila-Pacheco J."/>
            <person name="Jiang X."/>
            <person name="Kearney S.M."/>
            <person name="Perrotta A.R."/>
            <person name="Berdy B."/>
            <person name="Zhao S."/>
            <person name="Lieberman T.D."/>
            <person name="Swanson P.K."/>
            <person name="Smith M."/>
            <person name="Roesemann S."/>
            <person name="Alexander J.E."/>
            <person name="Rich S.A."/>
            <person name="Livny J."/>
            <person name="Vlamakis H."/>
            <person name="Clish C."/>
            <person name="Bullock K."/>
            <person name="Deik A."/>
            <person name="Scott J."/>
            <person name="Pierce K.A."/>
            <person name="Xavier R.J."/>
            <person name="Alm E.J."/>
        </authorList>
    </citation>
    <scope>NUCLEOTIDE SEQUENCE [LARGE SCALE GENOMIC DNA]</scope>
    <source>
        <strain evidence="3 5">BIOML-A12</strain>
    </source>
</reference>
<feature type="domain" description="Transposase DDE" evidence="1">
    <location>
        <begin position="123"/>
        <end position="263"/>
    </location>
</feature>
<organism evidence="2 4">
    <name type="scientific">Blautia wexlerae</name>
    <dbReference type="NCBI Taxonomy" id="418240"/>
    <lineage>
        <taxon>Bacteria</taxon>
        <taxon>Bacillati</taxon>
        <taxon>Bacillota</taxon>
        <taxon>Clostridia</taxon>
        <taxon>Lachnospirales</taxon>
        <taxon>Lachnospiraceae</taxon>
        <taxon>Blautia</taxon>
    </lineage>
</organism>
<reference evidence="2 4" key="1">
    <citation type="submission" date="2015-09" db="EMBL/GenBank/DDBJ databases">
        <authorList>
            <consortium name="Pathogen Informatics"/>
        </authorList>
    </citation>
    <scope>NUCLEOTIDE SEQUENCE [LARGE SCALE GENOMIC DNA]</scope>
    <source>
        <strain evidence="2 4">2789STDY5834863</strain>
    </source>
</reference>